<feature type="region of interest" description="Disordered" evidence="8">
    <location>
        <begin position="313"/>
        <end position="332"/>
    </location>
</feature>
<evidence type="ECO:0000256" key="4">
    <source>
        <dbReference type="ARBA" id="ARBA00023125"/>
    </source>
</evidence>
<dbReference type="SUPFAM" id="SSF57959">
    <property type="entry name" value="Leucine zipper domain"/>
    <property type="match status" value="1"/>
</dbReference>
<evidence type="ECO:0000256" key="7">
    <source>
        <dbReference type="SAM" id="Coils"/>
    </source>
</evidence>
<organism evidence="10 11">
    <name type="scientific">Salvelinus namaycush</name>
    <name type="common">Lake trout</name>
    <name type="synonym">Salmo namaycush</name>
    <dbReference type="NCBI Taxonomy" id="8040"/>
    <lineage>
        <taxon>Eukaryota</taxon>
        <taxon>Metazoa</taxon>
        <taxon>Chordata</taxon>
        <taxon>Craniata</taxon>
        <taxon>Vertebrata</taxon>
        <taxon>Euteleostomi</taxon>
        <taxon>Actinopterygii</taxon>
        <taxon>Neopterygii</taxon>
        <taxon>Teleostei</taxon>
        <taxon>Protacanthopterygii</taxon>
        <taxon>Salmoniformes</taxon>
        <taxon>Salmonidae</taxon>
        <taxon>Salmoninae</taxon>
        <taxon>Salvelinus</taxon>
    </lineage>
</organism>
<dbReference type="GO" id="GO:0000981">
    <property type="term" value="F:DNA-binding transcription factor activity, RNA polymerase II-specific"/>
    <property type="evidence" value="ECO:0007669"/>
    <property type="project" value="TreeGrafter"/>
</dbReference>
<dbReference type="Proteomes" id="UP000808372">
    <property type="component" value="Chromosome 27"/>
</dbReference>
<dbReference type="SMART" id="SM00338">
    <property type="entry name" value="BRLZ"/>
    <property type="match status" value="1"/>
</dbReference>
<dbReference type="GO" id="GO:0005634">
    <property type="term" value="C:nucleus"/>
    <property type="evidence" value="ECO:0007669"/>
    <property type="project" value="TreeGrafter"/>
</dbReference>
<protein>
    <submittedName>
        <fullName evidence="11">Cyclic AMP-dependent transcription factor ATF-6 beta-like isoform X1</fullName>
    </submittedName>
</protein>
<dbReference type="GO" id="GO:0030968">
    <property type="term" value="P:endoplasmic reticulum unfolded protein response"/>
    <property type="evidence" value="ECO:0007669"/>
    <property type="project" value="TreeGrafter"/>
</dbReference>
<dbReference type="GO" id="GO:0000978">
    <property type="term" value="F:RNA polymerase II cis-regulatory region sequence-specific DNA binding"/>
    <property type="evidence" value="ECO:0007669"/>
    <property type="project" value="TreeGrafter"/>
</dbReference>
<dbReference type="KEGG" id="snh:120022423"/>
<proteinExistence type="inferred from homology"/>
<evidence type="ECO:0000313" key="11">
    <source>
        <dbReference type="RefSeq" id="XP_038822235.1"/>
    </source>
</evidence>
<sequence length="748" mass="82811">MTTDLLSDLDSRFFADNLLTSEDWDACLYQCESMEEGEDGEYTRGPKYETSFDNDLVLTLDPDNPTSPWRHLDDNLLTGDVPVLKDEMTITQPLPVDMLFRVKAEPPSPASSLASDCSLTSLPDSQITVKGENPPTPPYMFGDVLAPPLGTFEVTVASAQLARPQSKLPPQQHQTATHNGMDTQAQATVHPTAATIKASTILSSKPLIQPRPVCVAALPVSQAPSPAKALILHSLPSRDQSRPVVLSQSVCLGSAPAIVKMEPVSPTMPHCHSPTAPFPSKPIVPASSLPGSNCNGMDVSVCQSHVSQSVSSSLSRSSSTAALPRASLSDHTPSSAVINCHALSPPTGSQMKVMKRQQRMIKNRESACQSRKKKKEYLQNLEGQLREAQQENERLRKENQALRERLAGKEGSESGNNKRAVCVMVVLLFMTFSFGPVSITDRKLETGLQEEVVPHTGRNLLEFETAREHSRVEERLDPEEEGGEDGWKGGEVERESTDSYQFRNLSDVFSDVKDLVLQDIDRYFTSNDCRQFNRSESLRLADELRGWVHRHQIDRKKSGGKPKIVKKAKIAQKAQLRKTNISRYLPIQTHRSIDSQIQVFPAGPEISYSDFMDAIDRREDTFYVVSFRRDHLLLPAISHNKTTRPKMSLVMPAMSVNESLYNKSQGYEMMMQVDCEVMDTRIIPIKASAVPPSLRDPPPAPPAHHHHSNHTSLRGRHHPHTGGAASPRQPLPARRQEAEYYISQGGGV</sequence>
<evidence type="ECO:0000259" key="9">
    <source>
        <dbReference type="PROSITE" id="PS50217"/>
    </source>
</evidence>
<keyword evidence="7" id="KW-0175">Coiled coil</keyword>
<keyword evidence="5" id="KW-0804">Transcription</keyword>
<keyword evidence="4" id="KW-0238">DNA-binding</keyword>
<dbReference type="Gene3D" id="1.20.5.170">
    <property type="match status" value="1"/>
</dbReference>
<dbReference type="InterPro" id="IPR004827">
    <property type="entry name" value="bZIP"/>
</dbReference>
<evidence type="ECO:0000256" key="5">
    <source>
        <dbReference type="ARBA" id="ARBA00023163"/>
    </source>
</evidence>
<keyword evidence="3" id="KW-0805">Transcription regulation</keyword>
<dbReference type="RefSeq" id="XP_038822235.1">
    <property type="nucleotide sequence ID" value="XM_038966307.1"/>
</dbReference>
<feature type="region of interest" description="Disordered" evidence="8">
    <location>
        <begin position="468"/>
        <end position="494"/>
    </location>
</feature>
<dbReference type="CDD" id="cd14700">
    <property type="entry name" value="bZIP_ATF6"/>
    <property type="match status" value="1"/>
</dbReference>
<dbReference type="PROSITE" id="PS50217">
    <property type="entry name" value="BZIP"/>
    <property type="match status" value="1"/>
</dbReference>
<evidence type="ECO:0000256" key="1">
    <source>
        <dbReference type="ARBA" id="ARBA00004167"/>
    </source>
</evidence>
<dbReference type="PANTHER" id="PTHR46164:SF2">
    <property type="entry name" value="CYCLIC AMP-DEPENDENT TRANSCRIPTION FACTOR ATF-6 BETA"/>
    <property type="match status" value="1"/>
</dbReference>
<feature type="compositionally biased region" description="Basic residues" evidence="8">
    <location>
        <begin position="703"/>
        <end position="720"/>
    </location>
</feature>
<keyword evidence="6" id="KW-0539">Nucleus</keyword>
<dbReference type="Pfam" id="PF00170">
    <property type="entry name" value="bZIP_1"/>
    <property type="match status" value="1"/>
</dbReference>
<gene>
    <name evidence="11" type="primary">LOC120022423</name>
</gene>
<evidence type="ECO:0000256" key="2">
    <source>
        <dbReference type="ARBA" id="ARBA00009050"/>
    </source>
</evidence>
<dbReference type="InterPro" id="IPR046347">
    <property type="entry name" value="bZIP_sf"/>
</dbReference>
<dbReference type="PROSITE" id="PS00036">
    <property type="entry name" value="BZIP_BASIC"/>
    <property type="match status" value="1"/>
</dbReference>
<evidence type="ECO:0000256" key="8">
    <source>
        <dbReference type="SAM" id="MobiDB-lite"/>
    </source>
</evidence>
<comment type="subcellular location">
    <subcellularLocation>
        <location evidence="1">Membrane</location>
        <topology evidence="1">Single-pass membrane protein</topology>
    </subcellularLocation>
</comment>
<name>A0A8U0PCH4_SALNM</name>
<dbReference type="GO" id="GO:0016020">
    <property type="term" value="C:membrane"/>
    <property type="evidence" value="ECO:0007669"/>
    <property type="project" value="UniProtKB-SubCell"/>
</dbReference>
<reference evidence="11" key="1">
    <citation type="submission" date="2025-08" db="UniProtKB">
        <authorList>
            <consortium name="RefSeq"/>
        </authorList>
    </citation>
    <scope>IDENTIFICATION</scope>
    <source>
        <tissue evidence="11">White muscle</tissue>
    </source>
</reference>
<accession>A0A8U0PCH4</accession>
<dbReference type="PANTHER" id="PTHR46164">
    <property type="entry name" value="ATF6, ISOFORM C"/>
    <property type="match status" value="1"/>
</dbReference>
<keyword evidence="10" id="KW-1185">Reference proteome</keyword>
<feature type="compositionally biased region" description="Low complexity" evidence="8">
    <location>
        <begin position="313"/>
        <end position="329"/>
    </location>
</feature>
<feature type="coiled-coil region" evidence="7">
    <location>
        <begin position="371"/>
        <end position="412"/>
    </location>
</feature>
<feature type="compositionally biased region" description="Basic and acidic residues" evidence="8">
    <location>
        <begin position="485"/>
        <end position="494"/>
    </location>
</feature>
<dbReference type="GeneID" id="120022423"/>
<comment type="similarity">
    <text evidence="2">Belongs to the bZIP family. ATF subfamily.</text>
</comment>
<feature type="region of interest" description="Disordered" evidence="8">
    <location>
        <begin position="689"/>
        <end position="733"/>
    </location>
</feature>
<evidence type="ECO:0000256" key="6">
    <source>
        <dbReference type="ARBA" id="ARBA00023242"/>
    </source>
</evidence>
<evidence type="ECO:0000256" key="3">
    <source>
        <dbReference type="ARBA" id="ARBA00023015"/>
    </source>
</evidence>
<dbReference type="AlphaFoldDB" id="A0A8U0PCH4"/>
<evidence type="ECO:0000313" key="10">
    <source>
        <dbReference type="Proteomes" id="UP000808372"/>
    </source>
</evidence>
<dbReference type="InterPro" id="IPR051882">
    <property type="entry name" value="ATF_bZIP_TF"/>
</dbReference>
<feature type="domain" description="BZIP" evidence="9">
    <location>
        <begin position="353"/>
        <end position="406"/>
    </location>
</feature>